<dbReference type="AlphaFoldDB" id="A0A8J4LQU1"/>
<feature type="non-terminal residue" evidence="2">
    <location>
        <position position="1"/>
    </location>
</feature>
<dbReference type="EMBL" id="BNCQ01000018">
    <property type="protein sequence ID" value="GIM05465.1"/>
    <property type="molecule type" value="Genomic_DNA"/>
</dbReference>
<gene>
    <name evidence="2" type="ORF">Vretimale_9901</name>
</gene>
<feature type="region of interest" description="Disordered" evidence="1">
    <location>
        <begin position="47"/>
        <end position="137"/>
    </location>
</feature>
<evidence type="ECO:0000256" key="1">
    <source>
        <dbReference type="SAM" id="MobiDB-lite"/>
    </source>
</evidence>
<evidence type="ECO:0000313" key="2">
    <source>
        <dbReference type="EMBL" id="GIM05465.1"/>
    </source>
</evidence>
<dbReference type="Proteomes" id="UP000722791">
    <property type="component" value="Unassembled WGS sequence"/>
</dbReference>
<sequence>PPAAAAAAGTDVVLAIALEPLHACRLASGCGAAAAEPISQGCCAAPPPATFRHDRKNADRLDTGPPPPPACDPSASLPTAMPVLRRGRCCERPPPPCNTGWQVSIKSNPNGSETSSRSTSHVTTLRHSSGPPTPSSK</sequence>
<accession>A0A8J4LQU1</accession>
<proteinExistence type="predicted"/>
<evidence type="ECO:0000313" key="3">
    <source>
        <dbReference type="Proteomes" id="UP000722791"/>
    </source>
</evidence>
<organism evidence="2 3">
    <name type="scientific">Volvox reticuliferus</name>
    <dbReference type="NCBI Taxonomy" id="1737510"/>
    <lineage>
        <taxon>Eukaryota</taxon>
        <taxon>Viridiplantae</taxon>
        <taxon>Chlorophyta</taxon>
        <taxon>core chlorophytes</taxon>
        <taxon>Chlorophyceae</taxon>
        <taxon>CS clade</taxon>
        <taxon>Chlamydomonadales</taxon>
        <taxon>Volvocaceae</taxon>
        <taxon>Volvox</taxon>
    </lineage>
</organism>
<name>A0A8J4LQU1_9CHLO</name>
<feature type="compositionally biased region" description="Polar residues" evidence="1">
    <location>
        <begin position="99"/>
        <end position="127"/>
    </location>
</feature>
<comment type="caution">
    <text evidence="2">The sequence shown here is derived from an EMBL/GenBank/DDBJ whole genome shotgun (WGS) entry which is preliminary data.</text>
</comment>
<protein>
    <submittedName>
        <fullName evidence="2">Uncharacterized protein</fullName>
    </submittedName>
</protein>
<reference evidence="2" key="1">
    <citation type="journal article" date="2021" name="Proc. Natl. Acad. Sci. U.S.A.">
        <title>Three genomes in the algal genus Volvox reveal the fate of a haploid sex-determining region after a transition to homothallism.</title>
        <authorList>
            <person name="Yamamoto K."/>
            <person name="Hamaji T."/>
            <person name="Kawai-Toyooka H."/>
            <person name="Matsuzaki R."/>
            <person name="Takahashi F."/>
            <person name="Nishimura Y."/>
            <person name="Kawachi M."/>
            <person name="Noguchi H."/>
            <person name="Minakuchi Y."/>
            <person name="Umen J.G."/>
            <person name="Toyoda A."/>
            <person name="Nozaki H."/>
        </authorList>
    </citation>
    <scope>NUCLEOTIDE SEQUENCE</scope>
    <source>
        <strain evidence="2">NIES-3785</strain>
    </source>
</reference>